<comment type="caution">
    <text evidence="10">Lacks conserved residue(s) required for the propagation of feature annotation.</text>
</comment>
<evidence type="ECO:0000256" key="11">
    <source>
        <dbReference type="SAM" id="Phobius"/>
    </source>
</evidence>
<keyword evidence="7 10" id="KW-0472">Membrane</keyword>
<evidence type="ECO:0000256" key="8">
    <source>
        <dbReference type="ARBA" id="ARBA00023306"/>
    </source>
</evidence>
<evidence type="ECO:0000256" key="7">
    <source>
        <dbReference type="ARBA" id="ARBA00023136"/>
    </source>
</evidence>
<dbReference type="HAMAP" id="MF_00033">
    <property type="entry name" value="MurG"/>
    <property type="match status" value="1"/>
</dbReference>
<dbReference type="GO" id="GO:0005975">
    <property type="term" value="P:carbohydrate metabolic process"/>
    <property type="evidence" value="ECO:0007669"/>
    <property type="project" value="InterPro"/>
</dbReference>
<keyword evidence="9 10" id="KW-0961">Cell wall biogenesis/degradation</keyword>
<dbReference type="PANTHER" id="PTHR21015">
    <property type="entry name" value="UDP-N-ACETYLGLUCOSAMINE--N-ACETYLMURAMYL-(PENTAPEPTIDE) PYROPHOSPHORYL-UNDECAPRENOL N-ACETYLGLUCOSAMINE TRANSFERASE 1"/>
    <property type="match status" value="1"/>
</dbReference>
<dbReference type="CDD" id="cd03785">
    <property type="entry name" value="GT28_MurG"/>
    <property type="match status" value="1"/>
</dbReference>
<accession>A0A1Y6K5G1</accession>
<evidence type="ECO:0000256" key="4">
    <source>
        <dbReference type="ARBA" id="ARBA00022679"/>
    </source>
</evidence>
<keyword evidence="11" id="KW-0812">Transmembrane</keyword>
<protein>
    <recommendedName>
        <fullName evidence="10">UDP-N-acetylglucosamine--N-acetylmuramyl-(pentapeptide) pyrophosphoryl-undecaprenol N-acetylglucosamine transferase</fullName>
        <ecNumber evidence="10">2.4.1.227</ecNumber>
    </recommendedName>
    <alternativeName>
        <fullName evidence="10">Undecaprenyl-PP-MurNAc-pentapeptide-UDPGlcNAc GlcNAc transferase</fullName>
    </alternativeName>
</protein>
<comment type="similarity">
    <text evidence="10">Belongs to the glycosyltransferase 28 family. MurG subfamily.</text>
</comment>
<evidence type="ECO:0000256" key="5">
    <source>
        <dbReference type="ARBA" id="ARBA00022960"/>
    </source>
</evidence>
<keyword evidence="1 10" id="KW-1003">Cell membrane</keyword>
<reference evidence="15" key="1">
    <citation type="submission" date="2017-05" db="EMBL/GenBank/DDBJ databases">
        <authorList>
            <person name="Kirkegaard R."/>
            <person name="Mcilroy J S."/>
        </authorList>
    </citation>
    <scope>NUCLEOTIDE SEQUENCE [LARGE SCALE GENOMIC DNA]</scope>
</reference>
<keyword evidence="6 10" id="KW-0573">Peptidoglycan synthesis</keyword>
<comment type="catalytic activity">
    <reaction evidence="10">
        <text>di-trans,octa-cis-undecaprenyl diphospho-N-acetyl-alpha-D-muramoyl-L-alanyl-D-glutamyl-meso-2,6-diaminopimeloyl-D-alanyl-D-alanine + UDP-N-acetyl-alpha-D-glucosamine = di-trans,octa-cis-undecaprenyl diphospho-[N-acetyl-alpha-D-glucosaminyl-(1-&gt;4)]-N-acetyl-alpha-D-muramoyl-L-alanyl-D-glutamyl-meso-2,6-diaminopimeloyl-D-alanyl-D-alanine + UDP + H(+)</text>
        <dbReference type="Rhea" id="RHEA:31227"/>
        <dbReference type="ChEBI" id="CHEBI:15378"/>
        <dbReference type="ChEBI" id="CHEBI:57705"/>
        <dbReference type="ChEBI" id="CHEBI:58223"/>
        <dbReference type="ChEBI" id="CHEBI:61387"/>
        <dbReference type="ChEBI" id="CHEBI:61388"/>
        <dbReference type="EC" id="2.4.1.227"/>
    </reaction>
</comment>
<evidence type="ECO:0000313" key="14">
    <source>
        <dbReference type="EMBL" id="SMX54816.1"/>
    </source>
</evidence>
<dbReference type="GO" id="GO:0005886">
    <property type="term" value="C:plasma membrane"/>
    <property type="evidence" value="ECO:0007669"/>
    <property type="project" value="UniProtKB-SubCell"/>
</dbReference>
<organism evidence="14 15">
    <name type="scientific">Candidatus Brevifilum fermentans</name>
    <dbReference type="NCBI Taxonomy" id="1986204"/>
    <lineage>
        <taxon>Bacteria</taxon>
        <taxon>Bacillati</taxon>
        <taxon>Chloroflexota</taxon>
        <taxon>Anaerolineae</taxon>
        <taxon>Anaerolineales</taxon>
        <taxon>Anaerolineaceae</taxon>
        <taxon>Candidatus Brevifilum</taxon>
    </lineage>
</organism>
<dbReference type="EMBL" id="LT859958">
    <property type="protein sequence ID" value="SMX54816.1"/>
    <property type="molecule type" value="Genomic_DNA"/>
</dbReference>
<keyword evidence="4 10" id="KW-0808">Transferase</keyword>
<keyword evidence="15" id="KW-1185">Reference proteome</keyword>
<evidence type="ECO:0000256" key="9">
    <source>
        <dbReference type="ARBA" id="ARBA00023316"/>
    </source>
</evidence>
<evidence type="ECO:0000256" key="10">
    <source>
        <dbReference type="HAMAP-Rule" id="MF_00033"/>
    </source>
</evidence>
<feature type="binding site" evidence="10">
    <location>
        <position position="209"/>
    </location>
    <ligand>
        <name>UDP-N-acetyl-alpha-D-glucosamine</name>
        <dbReference type="ChEBI" id="CHEBI:57705"/>
    </ligand>
</feature>
<keyword evidence="3 10" id="KW-0328">Glycosyltransferase</keyword>
<feature type="domain" description="Glycosyl transferase family 28 C-terminal" evidence="13">
    <location>
        <begin position="202"/>
        <end position="356"/>
    </location>
</feature>
<dbReference type="InterPro" id="IPR006009">
    <property type="entry name" value="GlcNAc_MurG"/>
</dbReference>
<dbReference type="Pfam" id="PF04101">
    <property type="entry name" value="Glyco_tran_28_C"/>
    <property type="match status" value="1"/>
</dbReference>
<evidence type="ECO:0000256" key="3">
    <source>
        <dbReference type="ARBA" id="ARBA00022676"/>
    </source>
</evidence>
<keyword evidence="11" id="KW-1133">Transmembrane helix</keyword>
<dbReference type="SUPFAM" id="SSF53756">
    <property type="entry name" value="UDP-Glycosyltransferase/glycogen phosphorylase"/>
    <property type="match status" value="1"/>
</dbReference>
<dbReference type="UniPathway" id="UPA00219"/>
<feature type="binding site" evidence="10">
    <location>
        <begin position="27"/>
        <end position="29"/>
    </location>
    <ligand>
        <name>UDP-N-acetyl-alpha-D-glucosamine</name>
        <dbReference type="ChEBI" id="CHEBI:57705"/>
    </ligand>
</feature>
<dbReference type="EC" id="2.4.1.227" evidence="10"/>
<dbReference type="Pfam" id="PF03033">
    <property type="entry name" value="Glyco_transf_28"/>
    <property type="match status" value="1"/>
</dbReference>
<dbReference type="InterPro" id="IPR007235">
    <property type="entry name" value="Glyco_trans_28_C"/>
</dbReference>
<evidence type="ECO:0000256" key="1">
    <source>
        <dbReference type="ARBA" id="ARBA00022475"/>
    </source>
</evidence>
<dbReference type="PANTHER" id="PTHR21015:SF22">
    <property type="entry name" value="GLYCOSYLTRANSFERASE"/>
    <property type="match status" value="1"/>
</dbReference>
<dbReference type="GO" id="GO:0051301">
    <property type="term" value="P:cell division"/>
    <property type="evidence" value="ECO:0007669"/>
    <property type="project" value="UniProtKB-KW"/>
</dbReference>
<evidence type="ECO:0000256" key="6">
    <source>
        <dbReference type="ARBA" id="ARBA00022984"/>
    </source>
</evidence>
<dbReference type="Gene3D" id="3.40.50.2000">
    <property type="entry name" value="Glycogen Phosphorylase B"/>
    <property type="match status" value="2"/>
</dbReference>
<comment type="pathway">
    <text evidence="10">Cell wall biogenesis; peptidoglycan biosynthesis.</text>
</comment>
<feature type="binding site" evidence="10">
    <location>
        <position position="179"/>
    </location>
    <ligand>
        <name>UDP-N-acetyl-alpha-D-glucosamine</name>
        <dbReference type="ChEBI" id="CHEBI:57705"/>
    </ligand>
</feature>
<proteinExistence type="inferred from homology"/>
<keyword evidence="2 10" id="KW-0132">Cell division</keyword>
<feature type="domain" description="Glycosyltransferase family 28 N-terminal" evidence="12">
    <location>
        <begin position="21"/>
        <end position="155"/>
    </location>
</feature>
<dbReference type="NCBIfam" id="TIGR01133">
    <property type="entry name" value="murG"/>
    <property type="match status" value="1"/>
</dbReference>
<evidence type="ECO:0000259" key="12">
    <source>
        <dbReference type="Pfam" id="PF03033"/>
    </source>
</evidence>
<evidence type="ECO:0000313" key="15">
    <source>
        <dbReference type="Proteomes" id="UP000195514"/>
    </source>
</evidence>
<dbReference type="GO" id="GO:0051991">
    <property type="term" value="F:UDP-N-acetyl-D-glucosamine:N-acetylmuramoyl-L-alanyl-D-glutamyl-meso-2,6-diaminopimelyl-D-alanyl-D-alanine-diphosphoundecaprenol 4-beta-N-acetylglucosaminlytransferase activity"/>
    <property type="evidence" value="ECO:0007669"/>
    <property type="project" value="RHEA"/>
</dbReference>
<comment type="function">
    <text evidence="10">Cell wall formation. Catalyzes the transfer of a GlcNAc subunit on undecaprenyl-pyrophosphoryl-MurNAc-pentapeptide (lipid intermediate I) to form undecaprenyl-pyrophosphoryl-MurNAc-(pentapeptide)GlcNAc (lipid intermediate II).</text>
</comment>
<dbReference type="GO" id="GO:0009252">
    <property type="term" value="P:peptidoglycan biosynthetic process"/>
    <property type="evidence" value="ECO:0007669"/>
    <property type="project" value="UniProtKB-UniRule"/>
</dbReference>
<dbReference type="Proteomes" id="UP000195514">
    <property type="component" value="Chromosome I"/>
</dbReference>
<dbReference type="GO" id="GO:0008360">
    <property type="term" value="P:regulation of cell shape"/>
    <property type="evidence" value="ECO:0007669"/>
    <property type="project" value="UniProtKB-KW"/>
</dbReference>
<comment type="subcellular location">
    <subcellularLocation>
        <location evidence="10">Cell membrane</location>
        <topology evidence="10">Peripheral membrane protein</topology>
        <orientation evidence="10">Cytoplasmic side</orientation>
    </subcellularLocation>
</comment>
<evidence type="ECO:0000256" key="2">
    <source>
        <dbReference type="ARBA" id="ARBA00022618"/>
    </source>
</evidence>
<feature type="binding site" evidence="10">
    <location>
        <position position="309"/>
    </location>
    <ligand>
        <name>UDP-N-acetyl-alpha-D-glucosamine</name>
        <dbReference type="ChEBI" id="CHEBI:57705"/>
    </ligand>
</feature>
<keyword evidence="8 10" id="KW-0131">Cell cycle</keyword>
<feature type="transmembrane region" description="Helical" evidence="11">
    <location>
        <begin position="110"/>
        <end position="128"/>
    </location>
</feature>
<evidence type="ECO:0000259" key="13">
    <source>
        <dbReference type="Pfam" id="PF04101"/>
    </source>
</evidence>
<dbReference type="GO" id="GO:0071555">
    <property type="term" value="P:cell wall organization"/>
    <property type="evidence" value="ECO:0007669"/>
    <property type="project" value="UniProtKB-KW"/>
</dbReference>
<dbReference type="AlphaFoldDB" id="A0A1Y6K5G1"/>
<dbReference type="GO" id="GO:0050511">
    <property type="term" value="F:undecaprenyldiphospho-muramoylpentapeptide beta-N-acetylglucosaminyltransferase activity"/>
    <property type="evidence" value="ECO:0007669"/>
    <property type="project" value="UniProtKB-UniRule"/>
</dbReference>
<dbReference type="InterPro" id="IPR004276">
    <property type="entry name" value="GlycoTrans_28_N"/>
</dbReference>
<dbReference type="KEGG" id="abat:CFX1CAM_1751"/>
<keyword evidence="5 10" id="KW-0133">Cell shape</keyword>
<sequence>MFRKRPLNKKHPKGVHAVRLLICAGGTGGGVYPAITVLKALELEKNQVLWVGGHGGMEEALVTRNEVPYTSISAAGVHGVGLARLPINIWKLIKGFFASRKILKQFKPDLLFFTGGYIAFPMAVAAIGRPSLLFVPDIEPGLALKVLARFASRIALITDASSQYFSNPSKLTVTGYPVRQELKDWNRAKALDKFGFDPNLPTLTVTGGSRGARSINTAIMNILPRLLEKMQVIHLVGHLDWEVIDSQSRNLTNSQAKRYRAFPYLHEMGAALAAANLILSRAGASVLGDYPLFGLPAILVPYPYAWRYQQINANYLAERGAAVIVRDEDLERDLFNQIVELISDSSKLSDMSRSMSALATPNSAAKIAALMQEMIGTNNGGSLR</sequence>
<gene>
    <name evidence="10 14" type="primary">murG</name>
    <name evidence="14" type="ORF">CFX1CAM_1751</name>
</gene>
<name>A0A1Y6K5G1_9CHLR</name>